<name>A0AA41Y7G2_9BACT</name>
<gene>
    <name evidence="3" type="ORF">N2K84_19040</name>
</gene>
<feature type="compositionally biased region" description="Low complexity" evidence="1">
    <location>
        <begin position="371"/>
        <end position="381"/>
    </location>
</feature>
<feature type="signal peptide" evidence="2">
    <location>
        <begin position="1"/>
        <end position="20"/>
    </location>
</feature>
<evidence type="ECO:0000256" key="1">
    <source>
        <dbReference type="SAM" id="MobiDB-lite"/>
    </source>
</evidence>
<feature type="compositionally biased region" description="Low complexity" evidence="1">
    <location>
        <begin position="453"/>
        <end position="491"/>
    </location>
</feature>
<evidence type="ECO:0000313" key="3">
    <source>
        <dbReference type="EMBL" id="MCW0484836.1"/>
    </source>
</evidence>
<proteinExistence type="predicted"/>
<sequence length="504" mass="56740">MKKLAITLILSLLVAAWSIARGQQYPDEYLGLPGDNLNLYAVMKLFQESETLEEFERNLNAEDARINNLDLNGDNLVDYIMVFDYADGNLHTIVLRVALDRNDTQDVAVFTVERFGNGSVQLQLVGDEALYGRNYIIEPYYADNGSETPNPAYIGHAGNRSNVTVVRTTTYEIAAWPVVRFMFLPGYVSWRSSWYWGYYPTYWNPWRPYYWHYYYGYHYKWHPHYYQHYRTWNHHRCSGYNDFYYSRVRSYSPRVTVRVKEGSYRNTYSRPDLRRKGEALYSRTVSSQNARRNTTNVNSSRTIDSQSTRRRTVESTGSGTQRRSATGVNSRSATSPAVNQGTKSTRRATTTAPARTGTSNTVKKTTDTSRRSGTGVSTRSATSKETRVYQKTTTAPARTGTSSTVGKSSDRYRQSTPATPNRTVRSTPATQPKAASQRSSGTVSNRTTSKPQAAPKAVPSRSSSSQSRKAVSPSSSSSSSSRKTSGATKSSQTRKSATERSGRR</sequence>
<feature type="compositionally biased region" description="Low complexity" evidence="1">
    <location>
        <begin position="347"/>
        <end position="361"/>
    </location>
</feature>
<accession>A0AA41Y7G2</accession>
<dbReference type="Proteomes" id="UP001163821">
    <property type="component" value="Unassembled WGS sequence"/>
</dbReference>
<feature type="compositionally biased region" description="Polar residues" evidence="1">
    <location>
        <begin position="389"/>
        <end position="407"/>
    </location>
</feature>
<feature type="compositionally biased region" description="Polar residues" evidence="1">
    <location>
        <begin position="414"/>
        <end position="451"/>
    </location>
</feature>
<feature type="compositionally biased region" description="Polar residues" evidence="1">
    <location>
        <begin position="283"/>
        <end position="306"/>
    </location>
</feature>
<feature type="compositionally biased region" description="Polar residues" evidence="1">
    <location>
        <begin position="314"/>
        <end position="341"/>
    </location>
</feature>
<evidence type="ECO:0000313" key="4">
    <source>
        <dbReference type="Proteomes" id="UP001163821"/>
    </source>
</evidence>
<feature type="region of interest" description="Disordered" evidence="1">
    <location>
        <begin position="275"/>
        <end position="504"/>
    </location>
</feature>
<dbReference type="AlphaFoldDB" id="A0AA41Y7G2"/>
<comment type="caution">
    <text evidence="3">The sequence shown here is derived from an EMBL/GenBank/DDBJ whole genome shotgun (WGS) entry which is preliminary data.</text>
</comment>
<reference evidence="3" key="1">
    <citation type="submission" date="2022-10" db="EMBL/GenBank/DDBJ databases">
        <title>Gaoshiqiia sediminis gen. nov., sp. nov., isolated from coastal sediment.</title>
        <authorList>
            <person name="Yu W.X."/>
            <person name="Mu D.S."/>
            <person name="Du J.Z."/>
            <person name="Liang Y.Q."/>
        </authorList>
    </citation>
    <scope>NUCLEOTIDE SEQUENCE</scope>
    <source>
        <strain evidence="3">A06</strain>
    </source>
</reference>
<dbReference type="EMBL" id="JAPAAF010000055">
    <property type="protein sequence ID" value="MCW0484836.1"/>
    <property type="molecule type" value="Genomic_DNA"/>
</dbReference>
<evidence type="ECO:0000256" key="2">
    <source>
        <dbReference type="SAM" id="SignalP"/>
    </source>
</evidence>
<keyword evidence="2" id="KW-0732">Signal</keyword>
<keyword evidence="4" id="KW-1185">Reference proteome</keyword>
<organism evidence="3 4">
    <name type="scientific">Gaoshiqia sediminis</name>
    <dbReference type="NCBI Taxonomy" id="2986998"/>
    <lineage>
        <taxon>Bacteria</taxon>
        <taxon>Pseudomonadati</taxon>
        <taxon>Bacteroidota</taxon>
        <taxon>Bacteroidia</taxon>
        <taxon>Marinilabiliales</taxon>
        <taxon>Prolixibacteraceae</taxon>
        <taxon>Gaoshiqia</taxon>
    </lineage>
</organism>
<feature type="chain" id="PRO_5041282096" evidence="2">
    <location>
        <begin position="21"/>
        <end position="504"/>
    </location>
</feature>
<protein>
    <submittedName>
        <fullName evidence="3">Uncharacterized protein</fullName>
    </submittedName>
</protein>
<dbReference type="RefSeq" id="WP_282593428.1">
    <property type="nucleotide sequence ID" value="NZ_JAPAAF010000055.1"/>
</dbReference>